<dbReference type="PANTHER" id="PTHR34144">
    <property type="entry name" value="CHROMOSOME 8, WHOLE GENOME SHOTGUN SEQUENCE"/>
    <property type="match status" value="1"/>
</dbReference>
<feature type="transmembrane region" description="Helical" evidence="2">
    <location>
        <begin position="110"/>
        <end position="131"/>
    </location>
</feature>
<keyword evidence="2" id="KW-0812">Transmembrane</keyword>
<protein>
    <submittedName>
        <fullName evidence="3">Glycosyltransferase</fullName>
    </submittedName>
</protein>
<proteinExistence type="predicted"/>
<keyword evidence="3" id="KW-0808">Transferase</keyword>
<reference evidence="4" key="1">
    <citation type="journal article" date="2013" name="Genome Announc.">
        <title>Draft genome sequence of the basidiomycetous yeast-like fungus Pseudozyma hubeiensis SY62, which produces an abundant amount of the biosurfactant mannosylerythritol lipids.</title>
        <authorList>
            <person name="Konishi M."/>
            <person name="Hatada Y."/>
            <person name="Horiuchi J."/>
        </authorList>
    </citation>
    <scope>NUCLEOTIDE SEQUENCE [LARGE SCALE GENOMIC DNA]</scope>
    <source>
        <strain evidence="4">SY62</strain>
    </source>
</reference>
<feature type="transmembrane region" description="Helical" evidence="2">
    <location>
        <begin position="225"/>
        <end position="244"/>
    </location>
</feature>
<dbReference type="EMBL" id="DF238779">
    <property type="protein sequence ID" value="GAC93933.1"/>
    <property type="molecule type" value="Genomic_DNA"/>
</dbReference>
<feature type="region of interest" description="Disordered" evidence="1">
    <location>
        <begin position="1"/>
        <end position="23"/>
    </location>
</feature>
<sequence length="607" mass="68137">MPLCPRAAAQALHSPPELQQQEHKDDAAYFDHIDNSPYTLQPPTQYGSDQEPLLESQSAQIHTISSHLSSETSILSRCMTQLLRASFNRFRSSSAPTGSMPRSRKPWLPILLLANLVVTAVCFVAACIHFNTFTTLFLYLASLVVAFPLLSFSLCAAGRTSHNYKLQLPDLSPNSTPLSEQSISSFSDLFGRSSTPVPQDRATPAAVPSRRRFCRSSHLESLARSALYIGAILWLLAVVEWILFQPSLPTRNDAGGGNFRPLVNASLATDTTPAPPIKVFIVSNLYNSEEILPTYASSLKTLIRTLGTDNVFVSIYESHSTDQTKSMLAQLDHDLAQVNVSRRILSDDRAIRKGKLSAVSDRIRFLVDVRNTAMQPLLEATDKYTHVLWINDIVFTPQDALTLLRTNNGRYDQACAIDFIGNGFYDTWVTRDAHGDTLKRQWPYFKRDEDVEAMRKAMPFEVNSCWNGISAFDAKWFYPASKASEPASLDVADADEDGPSQLPLKFRASKLCLSSECQLISYDIHRATFPSRPLVLINPGVKVAYNHRHYWLYNSLIPSPILRPWRIIWRDWIGNRLFGWVTEGLRWSNECKSKQKFWAAAPAMSTA</sequence>
<dbReference type="InterPro" id="IPR021047">
    <property type="entry name" value="Mannosyltransferase_CMT1"/>
</dbReference>
<dbReference type="RefSeq" id="XP_012187520.1">
    <property type="nucleotide sequence ID" value="XM_012332130.1"/>
</dbReference>
<evidence type="ECO:0000256" key="2">
    <source>
        <dbReference type="SAM" id="Phobius"/>
    </source>
</evidence>
<dbReference type="Proteomes" id="UP000014071">
    <property type="component" value="Unassembled WGS sequence"/>
</dbReference>
<keyword evidence="2" id="KW-0472">Membrane</keyword>
<dbReference type="AlphaFoldDB" id="R9NYP7"/>
<dbReference type="Pfam" id="PF11735">
    <property type="entry name" value="CAP59_mtransfer"/>
    <property type="match status" value="1"/>
</dbReference>
<dbReference type="GO" id="GO:0016740">
    <property type="term" value="F:transferase activity"/>
    <property type="evidence" value="ECO:0007669"/>
    <property type="project" value="UniProtKB-KW"/>
</dbReference>
<keyword evidence="2" id="KW-1133">Transmembrane helix</keyword>
<dbReference type="HOGENOM" id="CLU_535506_0_0_1"/>
<evidence type="ECO:0000313" key="3">
    <source>
        <dbReference type="EMBL" id="GAC93933.1"/>
    </source>
</evidence>
<gene>
    <name evidence="3" type="ORF">PHSY_001501</name>
</gene>
<dbReference type="OrthoDB" id="262547at2759"/>
<name>R9NYP7_PSEHS</name>
<feature type="transmembrane region" description="Helical" evidence="2">
    <location>
        <begin position="137"/>
        <end position="157"/>
    </location>
</feature>
<dbReference type="GeneID" id="24106799"/>
<dbReference type="PANTHER" id="PTHR34144:SF7">
    <property type="entry name" value="EXPORT PROTEIN (CAP59), PUTATIVE (AFU_ORTHOLOGUE AFUA_7G05020)-RELATED"/>
    <property type="match status" value="1"/>
</dbReference>
<evidence type="ECO:0000256" key="1">
    <source>
        <dbReference type="SAM" id="MobiDB-lite"/>
    </source>
</evidence>
<organism evidence="3 4">
    <name type="scientific">Pseudozyma hubeiensis (strain SY62)</name>
    <name type="common">Yeast</name>
    <dbReference type="NCBI Taxonomy" id="1305764"/>
    <lineage>
        <taxon>Eukaryota</taxon>
        <taxon>Fungi</taxon>
        <taxon>Dikarya</taxon>
        <taxon>Basidiomycota</taxon>
        <taxon>Ustilaginomycotina</taxon>
        <taxon>Ustilaginomycetes</taxon>
        <taxon>Ustilaginales</taxon>
        <taxon>Ustilaginaceae</taxon>
        <taxon>Pseudozyma</taxon>
    </lineage>
</organism>
<keyword evidence="4" id="KW-1185">Reference proteome</keyword>
<evidence type="ECO:0000313" key="4">
    <source>
        <dbReference type="Proteomes" id="UP000014071"/>
    </source>
</evidence>
<dbReference type="eggNOG" id="ENOG502RJAT">
    <property type="taxonomic scope" value="Eukaryota"/>
</dbReference>
<accession>R9NYP7</accession>